<accession>A0A494ZTR4</accession>
<evidence type="ECO:0000313" key="5">
    <source>
        <dbReference type="EMBL" id="RKQ29600.1"/>
    </source>
</evidence>
<dbReference type="Proteomes" id="UP000269301">
    <property type="component" value="Unassembled WGS sequence"/>
</dbReference>
<dbReference type="PANTHER" id="PTHR38600:SF2">
    <property type="entry name" value="SLL0088 PROTEIN"/>
    <property type="match status" value="1"/>
</dbReference>
<name>A0A494ZTR4_9BACI</name>
<dbReference type="SUPFAM" id="SSF46785">
    <property type="entry name" value="Winged helix' DNA-binding domain"/>
    <property type="match status" value="1"/>
</dbReference>
<dbReference type="GO" id="GO:0003700">
    <property type="term" value="F:DNA-binding transcription factor activity"/>
    <property type="evidence" value="ECO:0007669"/>
    <property type="project" value="InterPro"/>
</dbReference>
<dbReference type="Pfam" id="PF08220">
    <property type="entry name" value="HTH_DeoR"/>
    <property type="match status" value="1"/>
</dbReference>
<dbReference type="InterPro" id="IPR011991">
    <property type="entry name" value="ArsR-like_HTH"/>
</dbReference>
<evidence type="ECO:0000256" key="2">
    <source>
        <dbReference type="ARBA" id="ARBA00023125"/>
    </source>
</evidence>
<dbReference type="InterPro" id="IPR001034">
    <property type="entry name" value="DeoR_HTH"/>
</dbReference>
<feature type="domain" description="HTH deoR-type" evidence="4">
    <location>
        <begin position="10"/>
        <end position="53"/>
    </location>
</feature>
<dbReference type="OrthoDB" id="155998at2"/>
<dbReference type="GO" id="GO:0003677">
    <property type="term" value="F:DNA binding"/>
    <property type="evidence" value="ECO:0007669"/>
    <property type="project" value="UniProtKB-KW"/>
</dbReference>
<keyword evidence="3" id="KW-0804">Transcription</keyword>
<reference evidence="5 6" key="1">
    <citation type="journal article" date="2016" name="Int. J. Syst. Evol. Microbiol.">
        <title>Oceanobacillus halophilus sp. nov., a novel moderately halophilic bacterium from a hypersaline lake.</title>
        <authorList>
            <person name="Amoozegar M.A."/>
            <person name="Bagheri M."/>
            <person name="Makhdoumi A."/>
            <person name="Nikou M.M."/>
            <person name="Fazeli S.A.S."/>
            <person name="Schumann P."/>
            <person name="Sproer C."/>
            <person name="Sanchez-Porro C."/>
            <person name="Ventosa A."/>
        </authorList>
    </citation>
    <scope>NUCLEOTIDE SEQUENCE [LARGE SCALE GENOMIC DNA]</scope>
    <source>
        <strain evidence="5 6">DSM 23996</strain>
    </source>
</reference>
<dbReference type="InterPro" id="IPR036390">
    <property type="entry name" value="WH_DNA-bd_sf"/>
</dbReference>
<dbReference type="InterPro" id="IPR036388">
    <property type="entry name" value="WH-like_DNA-bd_sf"/>
</dbReference>
<evidence type="ECO:0000256" key="3">
    <source>
        <dbReference type="ARBA" id="ARBA00023163"/>
    </source>
</evidence>
<proteinExistence type="predicted"/>
<keyword evidence="6" id="KW-1185">Reference proteome</keyword>
<evidence type="ECO:0000313" key="6">
    <source>
        <dbReference type="Proteomes" id="UP000269301"/>
    </source>
</evidence>
<dbReference type="RefSeq" id="WP_121205893.1">
    <property type="nucleotide sequence ID" value="NZ_RBZP01000023.1"/>
</dbReference>
<evidence type="ECO:0000259" key="4">
    <source>
        <dbReference type="Pfam" id="PF08220"/>
    </source>
</evidence>
<keyword evidence="2" id="KW-0238">DNA-binding</keyword>
<dbReference type="Gene3D" id="1.10.10.10">
    <property type="entry name" value="Winged helix-like DNA-binding domain superfamily/Winged helix DNA-binding domain"/>
    <property type="match status" value="1"/>
</dbReference>
<dbReference type="AlphaFoldDB" id="A0A494ZTR4"/>
<organism evidence="5 6">
    <name type="scientific">Oceanobacillus halophilus</name>
    <dbReference type="NCBI Taxonomy" id="930130"/>
    <lineage>
        <taxon>Bacteria</taxon>
        <taxon>Bacillati</taxon>
        <taxon>Bacillota</taxon>
        <taxon>Bacilli</taxon>
        <taxon>Bacillales</taxon>
        <taxon>Bacillaceae</taxon>
        <taxon>Oceanobacillus</taxon>
    </lineage>
</organism>
<evidence type="ECO:0000256" key="1">
    <source>
        <dbReference type="ARBA" id="ARBA00023015"/>
    </source>
</evidence>
<dbReference type="EMBL" id="RBZP01000023">
    <property type="protein sequence ID" value="RKQ29600.1"/>
    <property type="molecule type" value="Genomic_DNA"/>
</dbReference>
<dbReference type="CDD" id="cd00090">
    <property type="entry name" value="HTH_ARSR"/>
    <property type="match status" value="1"/>
</dbReference>
<dbReference type="PANTHER" id="PTHR38600">
    <property type="entry name" value="TRANSCRIPTIONAL REGULATORY PROTEIN"/>
    <property type="match status" value="1"/>
</dbReference>
<sequence>MNKQTPPKRKLLNILKKNHAMTIGNIMEHFTISEVAVRKHLHELEKQGLLKKISHKQNIGRPYLTYELTEKGHSTFPNQYQSLPVELLKDLEELQGEQAVYDLLEKRMQREKAYFESNFESSGLEEKINQVAQIQNENGYMVEIEKTEQGDYEIRNYNCPISNIASTYHQVCINEKKMFEHLFSGKEVSARSCITKGDHLCKWTIKNPYPTTD</sequence>
<comment type="caution">
    <text evidence="5">The sequence shown here is derived from an EMBL/GenBank/DDBJ whole genome shotgun (WGS) entry which is preliminary data.</text>
</comment>
<keyword evidence="1" id="KW-0805">Transcription regulation</keyword>
<protein>
    <submittedName>
        <fullName evidence="5">DeoR family transcriptional regulator</fullName>
    </submittedName>
</protein>
<gene>
    <name evidence="5" type="ORF">D8M06_17565</name>
</gene>